<sequence length="151" mass="16849">KNLQHFRKRLEVMSIGPNKLNQQRHVLFLKNIEGVRAHMSRHAKILRPKFAMVQKHLEEGLGDKGMGSWHNPEGGYFVSFDSIPGLATEIIRLAGEAGVKLTPAGATYPYGKDPDDKNIRLAPTFPSVEDLDQAMQVFVTCVQLASVQSRL</sequence>
<gene>
    <name evidence="1" type="ORF">METZ01_LOCUS94058</name>
</gene>
<feature type="non-terminal residue" evidence="1">
    <location>
        <position position="1"/>
    </location>
</feature>
<evidence type="ECO:0008006" key="2">
    <source>
        <dbReference type="Google" id="ProtNLM"/>
    </source>
</evidence>
<dbReference type="Pfam" id="PF12897">
    <property type="entry name" value="Asp_aminotransf"/>
    <property type="match status" value="1"/>
</dbReference>
<dbReference type="SUPFAM" id="SSF53383">
    <property type="entry name" value="PLP-dependent transferases"/>
    <property type="match status" value="1"/>
</dbReference>
<name>A0A381VLU6_9ZZZZ</name>
<proteinExistence type="predicted"/>
<dbReference type="PANTHER" id="PTHR43799:SF1">
    <property type="entry name" value="ASPARTATE AMINOTRANSFERASE"/>
    <property type="match status" value="1"/>
</dbReference>
<dbReference type="PANTHER" id="PTHR43799">
    <property type="entry name" value="AMINOTRANSFERASE, PUTATIVE-RELATED"/>
    <property type="match status" value="1"/>
</dbReference>
<organism evidence="1">
    <name type="scientific">marine metagenome</name>
    <dbReference type="NCBI Taxonomy" id="408172"/>
    <lineage>
        <taxon>unclassified sequences</taxon>
        <taxon>metagenomes</taxon>
        <taxon>ecological metagenomes</taxon>
    </lineage>
</organism>
<dbReference type="GO" id="GO:0004069">
    <property type="term" value="F:L-aspartate:2-oxoglutarate aminotransferase activity"/>
    <property type="evidence" value="ECO:0007669"/>
    <property type="project" value="InterPro"/>
</dbReference>
<accession>A0A381VLU6</accession>
<dbReference type="Gene3D" id="3.90.1150.10">
    <property type="entry name" value="Aspartate Aminotransferase, domain 1"/>
    <property type="match status" value="1"/>
</dbReference>
<protein>
    <recommendedName>
        <fullName evidence="2">Aminotransferase class I/classII domain-containing protein</fullName>
    </recommendedName>
</protein>
<dbReference type="EMBL" id="UINC01009183">
    <property type="protein sequence ID" value="SVA41204.1"/>
    <property type="molecule type" value="Genomic_DNA"/>
</dbReference>
<dbReference type="InterPro" id="IPR015424">
    <property type="entry name" value="PyrdxlP-dep_Trfase"/>
</dbReference>
<reference evidence="1" key="1">
    <citation type="submission" date="2018-05" db="EMBL/GenBank/DDBJ databases">
        <authorList>
            <person name="Lanie J.A."/>
            <person name="Ng W.-L."/>
            <person name="Kazmierczak K.M."/>
            <person name="Andrzejewski T.M."/>
            <person name="Davidsen T.M."/>
            <person name="Wayne K.J."/>
            <person name="Tettelin H."/>
            <person name="Glass J.I."/>
            <person name="Rusch D."/>
            <person name="Podicherti R."/>
            <person name="Tsui H.-C.T."/>
            <person name="Winkler M.E."/>
        </authorList>
    </citation>
    <scope>NUCLEOTIDE SEQUENCE</scope>
</reference>
<dbReference type="AlphaFoldDB" id="A0A381VLU6"/>
<evidence type="ECO:0000313" key="1">
    <source>
        <dbReference type="EMBL" id="SVA41204.1"/>
    </source>
</evidence>
<dbReference type="InterPro" id="IPR015422">
    <property type="entry name" value="PyrdxlP-dep_Trfase_small"/>
</dbReference>
<dbReference type="InterPro" id="IPR024551">
    <property type="entry name" value="AspAT_Ic"/>
</dbReference>